<dbReference type="STRING" id="478801.Ksed_25070"/>
<sequence length="76" mass="8195">MRTTLTIEDDVLQAVKDRARARGTTAGQELSALARAALSAPTFVDVGERNGLPVLQHRGEPVTREQVEALLDEDPA</sequence>
<evidence type="ECO:0000313" key="1">
    <source>
        <dbReference type="EMBL" id="ACV07471.1"/>
    </source>
</evidence>
<evidence type="ECO:0008006" key="3">
    <source>
        <dbReference type="Google" id="ProtNLM"/>
    </source>
</evidence>
<dbReference type="KEGG" id="kse:Ksed_25070"/>
<proteinExistence type="predicted"/>
<reference evidence="1 2" key="1">
    <citation type="journal article" date="2009" name="Stand. Genomic Sci.">
        <title>Complete genome sequence of Kytococcus sedentarius type strain (541).</title>
        <authorList>
            <person name="Sims D."/>
            <person name="Brettin T."/>
            <person name="Detter J.C."/>
            <person name="Han C."/>
            <person name="Lapidus A."/>
            <person name="Copeland A."/>
            <person name="Glavina Del Rio T."/>
            <person name="Nolan M."/>
            <person name="Chen F."/>
            <person name="Lucas S."/>
            <person name="Tice H."/>
            <person name="Cheng J.F."/>
            <person name="Bruce D."/>
            <person name="Goodwin L."/>
            <person name="Pitluck S."/>
            <person name="Ovchinnikova G."/>
            <person name="Pati A."/>
            <person name="Ivanova N."/>
            <person name="Mavrommatis K."/>
            <person name="Chen A."/>
            <person name="Palaniappan K."/>
            <person name="D'haeseleer P."/>
            <person name="Chain P."/>
            <person name="Bristow J."/>
            <person name="Eisen J.A."/>
            <person name="Markowitz V."/>
            <person name="Hugenholtz P."/>
            <person name="Schneider S."/>
            <person name="Goker M."/>
            <person name="Pukall R."/>
            <person name="Kyrpides N.C."/>
            <person name="Klenk H.P."/>
        </authorList>
    </citation>
    <scope>NUCLEOTIDE SEQUENCE [LARGE SCALE GENOMIC DNA]</scope>
    <source>
        <strain evidence="2">ATCC 14392 / DSM 20547 / JCM 11482 / CCUG 33030 / NBRC 15357 / NCTC 11040 / CCM 314 / 541</strain>
    </source>
</reference>
<accession>C7NG62</accession>
<keyword evidence="2" id="KW-1185">Reference proteome</keyword>
<dbReference type="Proteomes" id="UP000006666">
    <property type="component" value="Chromosome"/>
</dbReference>
<protein>
    <recommendedName>
        <fullName evidence="3">CopG family transcriptional regulator</fullName>
    </recommendedName>
</protein>
<gene>
    <name evidence="1" type="ordered locus">Ksed_25070</name>
</gene>
<dbReference type="EMBL" id="CP001686">
    <property type="protein sequence ID" value="ACV07471.1"/>
    <property type="molecule type" value="Genomic_DNA"/>
</dbReference>
<name>C7NG62_KYTSD</name>
<evidence type="ECO:0000313" key="2">
    <source>
        <dbReference type="Proteomes" id="UP000006666"/>
    </source>
</evidence>
<dbReference type="RefSeq" id="WP_015780397.1">
    <property type="nucleotide sequence ID" value="NC_013169.1"/>
</dbReference>
<dbReference type="HOGENOM" id="CLU_186849_1_0_11"/>
<organism evidence="1 2">
    <name type="scientific">Kytococcus sedentarius (strain ATCC 14392 / DSM 20547 / JCM 11482 / CCUG 33030 / NBRC 15357 / NCTC 11040 / CCM 314 / 541)</name>
    <name type="common">Micrococcus sedentarius</name>
    <dbReference type="NCBI Taxonomy" id="478801"/>
    <lineage>
        <taxon>Bacteria</taxon>
        <taxon>Bacillati</taxon>
        <taxon>Actinomycetota</taxon>
        <taxon>Actinomycetes</taxon>
        <taxon>Micrococcales</taxon>
        <taxon>Kytococcaceae</taxon>
        <taxon>Kytococcus</taxon>
    </lineage>
</organism>
<dbReference type="AlphaFoldDB" id="C7NG62"/>